<gene>
    <name evidence="1" type="primary">evm_009189</name>
    <name evidence="1" type="ORF">TNIN_139551</name>
</gene>
<organism evidence="1 2">
    <name type="scientific">Trichonephila inaurata madagascariensis</name>
    <dbReference type="NCBI Taxonomy" id="2747483"/>
    <lineage>
        <taxon>Eukaryota</taxon>
        <taxon>Metazoa</taxon>
        <taxon>Ecdysozoa</taxon>
        <taxon>Arthropoda</taxon>
        <taxon>Chelicerata</taxon>
        <taxon>Arachnida</taxon>
        <taxon>Araneae</taxon>
        <taxon>Araneomorphae</taxon>
        <taxon>Entelegynae</taxon>
        <taxon>Araneoidea</taxon>
        <taxon>Nephilidae</taxon>
        <taxon>Trichonephila</taxon>
        <taxon>Trichonephila inaurata</taxon>
    </lineage>
</organism>
<proteinExistence type="predicted"/>
<reference evidence="1" key="1">
    <citation type="submission" date="2020-08" db="EMBL/GenBank/DDBJ databases">
        <title>Multicomponent nature underlies the extraordinary mechanical properties of spider dragline silk.</title>
        <authorList>
            <person name="Kono N."/>
            <person name="Nakamura H."/>
            <person name="Mori M."/>
            <person name="Yoshida Y."/>
            <person name="Ohtoshi R."/>
            <person name="Malay A.D."/>
            <person name="Moran D.A.P."/>
            <person name="Tomita M."/>
            <person name="Numata K."/>
            <person name="Arakawa K."/>
        </authorList>
    </citation>
    <scope>NUCLEOTIDE SEQUENCE</scope>
</reference>
<sequence length="130" mass="14722">MPSPAHEEVDTKTVHHACNINYPAEIVIRVIDTYIAAIMLDNMHPLKNDSVVWMLTGTGNNLRYVDLTKLHEELGQLISHSLPGYHAITGCDFNHVRAKDGTQNVANVDCFIILLFRLTRNHVQQDSKYL</sequence>
<evidence type="ECO:0000313" key="2">
    <source>
        <dbReference type="Proteomes" id="UP000886998"/>
    </source>
</evidence>
<protein>
    <submittedName>
        <fullName evidence="1">Uncharacterized protein</fullName>
    </submittedName>
</protein>
<evidence type="ECO:0000313" key="1">
    <source>
        <dbReference type="EMBL" id="GFY74928.1"/>
    </source>
</evidence>
<accession>A0A8X7CNJ7</accession>
<dbReference type="Proteomes" id="UP000886998">
    <property type="component" value="Unassembled WGS sequence"/>
</dbReference>
<dbReference type="EMBL" id="BMAV01021027">
    <property type="protein sequence ID" value="GFY74928.1"/>
    <property type="molecule type" value="Genomic_DNA"/>
</dbReference>
<name>A0A8X7CNJ7_9ARAC</name>
<keyword evidence="2" id="KW-1185">Reference proteome</keyword>
<comment type="caution">
    <text evidence="1">The sequence shown here is derived from an EMBL/GenBank/DDBJ whole genome shotgun (WGS) entry which is preliminary data.</text>
</comment>
<dbReference type="AlphaFoldDB" id="A0A8X7CNJ7"/>
<dbReference type="OrthoDB" id="6430887at2759"/>